<dbReference type="InterPro" id="IPR013324">
    <property type="entry name" value="RNA_pol_sigma_r3/r4-like"/>
</dbReference>
<dbReference type="InterPro" id="IPR013325">
    <property type="entry name" value="RNA_pol_sigma_r2"/>
</dbReference>
<sequence>MAFVKSVDCRINRPHDDKQVEPYSHSDVQVGYTLEQTIEAALPSLLGSLYAYCMSLTGSVWETEDLVQDTCVKALSFSATRRTGMTEDMNWEAYLIRVARNSWIDAIRKRENLASKLESMKPFMQEFEEEERFEEVESAVQILVDELPPWQRAIYMLRDLMGYTTVETAELLDTTEGAVKAALSRARSALAKVRHSLNETDADQTNPLEEHQQNREELRSYLLAFRSGNTARLIDLCLNQTDDPMAVAGTILQQTLPSQSMQPVMYSYSSSGTNSMSYGGGYMVTMVA</sequence>
<feature type="domain" description="RNA polymerase sigma factor 70 region 4 type 2" evidence="7">
    <location>
        <begin position="143"/>
        <end position="190"/>
    </location>
</feature>
<dbReference type="Gene3D" id="1.10.10.10">
    <property type="entry name" value="Winged helix-like DNA-binding domain superfamily/Winged helix DNA-binding domain"/>
    <property type="match status" value="1"/>
</dbReference>
<dbReference type="RefSeq" id="WP_113051912.1">
    <property type="nucleotide sequence ID" value="NZ_QEVW01000002.1"/>
</dbReference>
<dbReference type="SUPFAM" id="SSF88659">
    <property type="entry name" value="Sigma3 and sigma4 domains of RNA polymerase sigma factors"/>
    <property type="match status" value="1"/>
</dbReference>
<dbReference type="Gene3D" id="1.10.1740.10">
    <property type="match status" value="1"/>
</dbReference>
<name>A0A329R594_9BACL</name>
<dbReference type="InterPro" id="IPR013249">
    <property type="entry name" value="RNA_pol_sigma70_r4_t2"/>
</dbReference>
<accession>A0A329R594</accession>
<dbReference type="NCBIfam" id="TIGR02937">
    <property type="entry name" value="sigma70-ECF"/>
    <property type="match status" value="1"/>
</dbReference>
<comment type="caution">
    <text evidence="8">The sequence shown here is derived from an EMBL/GenBank/DDBJ whole genome shotgun (WGS) entry which is preliminary data.</text>
</comment>
<evidence type="ECO:0000256" key="2">
    <source>
        <dbReference type="ARBA" id="ARBA00023015"/>
    </source>
</evidence>
<dbReference type="PANTHER" id="PTHR43133:SF8">
    <property type="entry name" value="RNA POLYMERASE SIGMA FACTOR HI_1459-RELATED"/>
    <property type="match status" value="1"/>
</dbReference>
<keyword evidence="4" id="KW-0238">DNA-binding</keyword>
<dbReference type="CDD" id="cd06171">
    <property type="entry name" value="Sigma70_r4"/>
    <property type="match status" value="1"/>
</dbReference>
<dbReference type="Proteomes" id="UP000250642">
    <property type="component" value="Unassembled WGS sequence"/>
</dbReference>
<evidence type="ECO:0000259" key="6">
    <source>
        <dbReference type="Pfam" id="PF04542"/>
    </source>
</evidence>
<feature type="domain" description="RNA polymerase sigma-70 region 2" evidence="6">
    <location>
        <begin position="46"/>
        <end position="111"/>
    </location>
</feature>
<dbReference type="Pfam" id="PF04542">
    <property type="entry name" value="Sigma70_r2"/>
    <property type="match status" value="1"/>
</dbReference>
<gene>
    <name evidence="8" type="ORF">DC345_03450</name>
</gene>
<dbReference type="AlphaFoldDB" id="A0A329R594"/>
<evidence type="ECO:0000313" key="8">
    <source>
        <dbReference type="EMBL" id="RAW19199.1"/>
    </source>
</evidence>
<evidence type="ECO:0000256" key="5">
    <source>
        <dbReference type="ARBA" id="ARBA00023163"/>
    </source>
</evidence>
<dbReference type="InterPro" id="IPR007627">
    <property type="entry name" value="RNA_pol_sigma70_r2"/>
</dbReference>
<dbReference type="InterPro" id="IPR036388">
    <property type="entry name" value="WH-like_DNA-bd_sf"/>
</dbReference>
<dbReference type="GO" id="GO:0003677">
    <property type="term" value="F:DNA binding"/>
    <property type="evidence" value="ECO:0007669"/>
    <property type="project" value="UniProtKB-KW"/>
</dbReference>
<dbReference type="GO" id="GO:0016987">
    <property type="term" value="F:sigma factor activity"/>
    <property type="evidence" value="ECO:0007669"/>
    <property type="project" value="UniProtKB-KW"/>
</dbReference>
<evidence type="ECO:0000256" key="1">
    <source>
        <dbReference type="ARBA" id="ARBA00010641"/>
    </source>
</evidence>
<dbReference type="Pfam" id="PF08281">
    <property type="entry name" value="Sigma70_r4_2"/>
    <property type="match status" value="1"/>
</dbReference>
<proteinExistence type="inferred from homology"/>
<keyword evidence="5" id="KW-0804">Transcription</keyword>
<evidence type="ECO:0000256" key="4">
    <source>
        <dbReference type="ARBA" id="ARBA00023125"/>
    </source>
</evidence>
<keyword evidence="2" id="KW-0805">Transcription regulation</keyword>
<evidence type="ECO:0000259" key="7">
    <source>
        <dbReference type="Pfam" id="PF08281"/>
    </source>
</evidence>
<keyword evidence="3" id="KW-0731">Sigma factor</keyword>
<dbReference type="InterPro" id="IPR014284">
    <property type="entry name" value="RNA_pol_sigma-70_dom"/>
</dbReference>
<dbReference type="EMBL" id="QEVW01000002">
    <property type="protein sequence ID" value="RAW19199.1"/>
    <property type="molecule type" value="Genomic_DNA"/>
</dbReference>
<protein>
    <submittedName>
        <fullName evidence="8">RNA polymerase sigma factor</fullName>
    </submittedName>
</protein>
<reference evidence="8 9" key="1">
    <citation type="submission" date="2018-04" db="EMBL/GenBank/DDBJ databases">
        <title>Paenibacillus taichungensis Genome sequencing and assembly.</title>
        <authorList>
            <person name="Xu J."/>
            <person name="Rensing C."/>
            <person name="Mazhar H.S."/>
        </authorList>
    </citation>
    <scope>NUCLEOTIDE SEQUENCE [LARGE SCALE GENOMIC DNA]</scope>
    <source>
        <strain evidence="8 9">NC1</strain>
    </source>
</reference>
<comment type="similarity">
    <text evidence="1">Belongs to the sigma-70 factor family. ECF subfamily.</text>
</comment>
<evidence type="ECO:0000256" key="3">
    <source>
        <dbReference type="ARBA" id="ARBA00023082"/>
    </source>
</evidence>
<dbReference type="PANTHER" id="PTHR43133">
    <property type="entry name" value="RNA POLYMERASE ECF-TYPE SIGMA FACTO"/>
    <property type="match status" value="1"/>
</dbReference>
<evidence type="ECO:0000313" key="9">
    <source>
        <dbReference type="Proteomes" id="UP000250642"/>
    </source>
</evidence>
<organism evidence="8 9">
    <name type="scientific">Paenibacillus taichungensis</name>
    <dbReference type="NCBI Taxonomy" id="484184"/>
    <lineage>
        <taxon>Bacteria</taxon>
        <taxon>Bacillati</taxon>
        <taxon>Bacillota</taxon>
        <taxon>Bacilli</taxon>
        <taxon>Bacillales</taxon>
        <taxon>Paenibacillaceae</taxon>
        <taxon>Paenibacillus</taxon>
    </lineage>
</organism>
<dbReference type="InterPro" id="IPR039425">
    <property type="entry name" value="RNA_pol_sigma-70-like"/>
</dbReference>
<dbReference type="SUPFAM" id="SSF88946">
    <property type="entry name" value="Sigma2 domain of RNA polymerase sigma factors"/>
    <property type="match status" value="1"/>
</dbReference>
<dbReference type="GO" id="GO:0006352">
    <property type="term" value="P:DNA-templated transcription initiation"/>
    <property type="evidence" value="ECO:0007669"/>
    <property type="project" value="InterPro"/>
</dbReference>